<keyword evidence="1" id="KW-0547">Nucleotide-binding</keyword>
<reference evidence="5" key="1">
    <citation type="submission" date="2018-02" db="EMBL/GenBank/DDBJ databases">
        <authorList>
            <person name="Clavel T."/>
            <person name="Strowig T."/>
        </authorList>
    </citation>
    <scope>NUCLEOTIDE SEQUENCE [LARGE SCALE GENOMIC DNA]</scope>
    <source>
        <strain evidence="5">DSM 100764</strain>
    </source>
</reference>
<keyword evidence="2" id="KW-0067">ATP-binding</keyword>
<evidence type="ECO:0000313" key="4">
    <source>
        <dbReference type="EMBL" id="PWB06450.1"/>
    </source>
</evidence>
<evidence type="ECO:0000259" key="3">
    <source>
        <dbReference type="PROSITE" id="PS50045"/>
    </source>
</evidence>
<dbReference type="Gene3D" id="3.40.50.300">
    <property type="entry name" value="P-loop containing nucleotide triphosphate hydrolases"/>
    <property type="match status" value="1"/>
</dbReference>
<evidence type="ECO:0000313" key="5">
    <source>
        <dbReference type="Proteomes" id="UP000244925"/>
    </source>
</evidence>
<dbReference type="AlphaFoldDB" id="A0A2V1IUX4"/>
<feature type="domain" description="Sigma-54 factor interaction" evidence="3">
    <location>
        <begin position="154"/>
        <end position="375"/>
    </location>
</feature>
<dbReference type="Proteomes" id="UP000244925">
    <property type="component" value="Unassembled WGS sequence"/>
</dbReference>
<dbReference type="EMBL" id="PUBV01000024">
    <property type="protein sequence ID" value="PWB06450.1"/>
    <property type="molecule type" value="Genomic_DNA"/>
</dbReference>
<dbReference type="Pfam" id="PF25601">
    <property type="entry name" value="AAA_lid_14"/>
    <property type="match status" value="1"/>
</dbReference>
<organism evidence="4 5">
    <name type="scientific">Paramuribaculum intestinale</name>
    <dbReference type="NCBI Taxonomy" id="2094151"/>
    <lineage>
        <taxon>Bacteria</taxon>
        <taxon>Pseudomonadati</taxon>
        <taxon>Bacteroidota</taxon>
        <taxon>Bacteroidia</taxon>
        <taxon>Bacteroidales</taxon>
        <taxon>Muribaculaceae</taxon>
        <taxon>Paramuribaculum</taxon>
    </lineage>
</organism>
<proteinExistence type="predicted"/>
<accession>A0A2V1IUX4</accession>
<comment type="caution">
    <text evidence="4">The sequence shown here is derived from an EMBL/GenBank/DDBJ whole genome shotgun (WGS) entry which is preliminary data.</text>
</comment>
<evidence type="ECO:0000256" key="2">
    <source>
        <dbReference type="ARBA" id="ARBA00022840"/>
    </source>
</evidence>
<keyword evidence="5" id="KW-1185">Reference proteome</keyword>
<gene>
    <name evidence="4" type="ORF">C5O25_10180</name>
</gene>
<dbReference type="InterPro" id="IPR002078">
    <property type="entry name" value="Sigma_54_int"/>
</dbReference>
<name>A0A2V1IUX4_9BACT</name>
<dbReference type="PANTHER" id="PTHR32071">
    <property type="entry name" value="TRANSCRIPTIONAL REGULATORY PROTEIN"/>
    <property type="match status" value="1"/>
</dbReference>
<dbReference type="InterPro" id="IPR027417">
    <property type="entry name" value="P-loop_NTPase"/>
</dbReference>
<dbReference type="GO" id="GO:0006355">
    <property type="term" value="P:regulation of DNA-templated transcription"/>
    <property type="evidence" value="ECO:0007669"/>
    <property type="project" value="InterPro"/>
</dbReference>
<sequence length="448" mass="50871">MSRPRKTIPQEPASDCHGVQKILLYSASDESIADYSKTLRKFGDAFETVNNITEAKKMLRTRQFDSLIADLTNFEGSGRRLIHWAKAHMPGSFKTHGYMRTDIPNLIKNIYCQGIDQRFYYDHADIDHLTKVIFSISINHPDMTWVRDITVGQKELRRIIGKKSAMECPVLLQGAKGVGKEPLALLVHCMSNRVAYNFLVLDCNPRQKFDYAYRENRDCQSNRQALRENFEALFGEANKGTVYFRSFTHMSLMAQEVLVDVFERGLCRNPETGHMVRFEGRIVFATNKSLPELVSANKVSARLYNLLMNTTMSVSPLAKYRDELVTMAKAMVDLHCAKGRGKGMTFTSAAEKLIRSYAWPANIEEMNMVMESAISTARMREIGVGDLSLITSERDDYKKVSLPDTREGLEALIREHKGCIAKVARACGFSRSMIYKQMNIHGIPVGYK</sequence>
<dbReference type="Pfam" id="PF00158">
    <property type="entry name" value="Sigma54_activat"/>
    <property type="match status" value="1"/>
</dbReference>
<dbReference type="InterPro" id="IPR058031">
    <property type="entry name" value="AAA_lid_NorR"/>
</dbReference>
<dbReference type="PROSITE" id="PS50045">
    <property type="entry name" value="SIGMA54_INTERACT_4"/>
    <property type="match status" value="1"/>
</dbReference>
<dbReference type="SUPFAM" id="SSF52540">
    <property type="entry name" value="P-loop containing nucleoside triphosphate hydrolases"/>
    <property type="match status" value="1"/>
</dbReference>
<dbReference type="RefSeq" id="WP_107036638.1">
    <property type="nucleotide sequence ID" value="NZ_PUBV01000024.1"/>
</dbReference>
<protein>
    <recommendedName>
        <fullName evidence="3">Sigma-54 factor interaction domain-containing protein</fullName>
    </recommendedName>
</protein>
<dbReference type="Gene3D" id="1.10.8.60">
    <property type="match status" value="1"/>
</dbReference>
<dbReference type="GO" id="GO:0005524">
    <property type="term" value="F:ATP binding"/>
    <property type="evidence" value="ECO:0007669"/>
    <property type="project" value="UniProtKB-KW"/>
</dbReference>
<evidence type="ECO:0000256" key="1">
    <source>
        <dbReference type="ARBA" id="ARBA00022741"/>
    </source>
</evidence>